<name>A0AAV4TZM5_CAEEX</name>
<sequence>MRLLKRLVGGQFGDCCRRRTLRRRRVKTQFSKDTRIFHTLAFTLRAYQCTLGMWKIIGRADLILIDEQYKIRPGGLQRSIHIALQLLFYYLSYQVFVIN</sequence>
<keyword evidence="2" id="KW-1185">Reference proteome</keyword>
<dbReference type="Proteomes" id="UP001054945">
    <property type="component" value="Unassembled WGS sequence"/>
</dbReference>
<evidence type="ECO:0000313" key="1">
    <source>
        <dbReference type="EMBL" id="GIY50298.1"/>
    </source>
</evidence>
<protein>
    <submittedName>
        <fullName evidence="1">Uncharacterized protein</fullName>
    </submittedName>
</protein>
<dbReference type="AlphaFoldDB" id="A0AAV4TZM5"/>
<reference evidence="1 2" key="1">
    <citation type="submission" date="2021-06" db="EMBL/GenBank/DDBJ databases">
        <title>Caerostris extrusa draft genome.</title>
        <authorList>
            <person name="Kono N."/>
            <person name="Arakawa K."/>
        </authorList>
    </citation>
    <scope>NUCLEOTIDE SEQUENCE [LARGE SCALE GENOMIC DNA]</scope>
</reference>
<accession>A0AAV4TZM5</accession>
<organism evidence="1 2">
    <name type="scientific">Caerostris extrusa</name>
    <name type="common">Bark spider</name>
    <name type="synonym">Caerostris bankana</name>
    <dbReference type="NCBI Taxonomy" id="172846"/>
    <lineage>
        <taxon>Eukaryota</taxon>
        <taxon>Metazoa</taxon>
        <taxon>Ecdysozoa</taxon>
        <taxon>Arthropoda</taxon>
        <taxon>Chelicerata</taxon>
        <taxon>Arachnida</taxon>
        <taxon>Araneae</taxon>
        <taxon>Araneomorphae</taxon>
        <taxon>Entelegynae</taxon>
        <taxon>Araneoidea</taxon>
        <taxon>Araneidae</taxon>
        <taxon>Caerostris</taxon>
    </lineage>
</organism>
<evidence type="ECO:0000313" key="2">
    <source>
        <dbReference type="Proteomes" id="UP001054945"/>
    </source>
</evidence>
<comment type="caution">
    <text evidence="1">The sequence shown here is derived from an EMBL/GenBank/DDBJ whole genome shotgun (WGS) entry which is preliminary data.</text>
</comment>
<proteinExistence type="predicted"/>
<dbReference type="EMBL" id="BPLR01011960">
    <property type="protein sequence ID" value="GIY50298.1"/>
    <property type="molecule type" value="Genomic_DNA"/>
</dbReference>
<gene>
    <name evidence="1" type="ORF">CEXT_687661</name>
</gene>